<evidence type="ECO:0000313" key="11">
    <source>
        <dbReference type="Proteomes" id="UP000260991"/>
    </source>
</evidence>
<dbReference type="InterPro" id="IPR036938">
    <property type="entry name" value="PAP2/HPO_sf"/>
</dbReference>
<dbReference type="AlphaFoldDB" id="A0A3E2U6P4"/>
<proteinExistence type="predicted"/>
<evidence type="ECO:0000259" key="8">
    <source>
        <dbReference type="SMART" id="SM00014"/>
    </source>
</evidence>
<protein>
    <submittedName>
        <fullName evidence="10">Phosphatase PAP2 family protein</fullName>
    </submittedName>
</protein>
<evidence type="ECO:0000256" key="1">
    <source>
        <dbReference type="ARBA" id="ARBA00004651"/>
    </source>
</evidence>
<keyword evidence="2" id="KW-1003">Cell membrane</keyword>
<dbReference type="SUPFAM" id="SSF48317">
    <property type="entry name" value="Acid phosphatase/Vanadium-dependent haloperoxidase"/>
    <property type="match status" value="1"/>
</dbReference>
<accession>A0A3E2U6P4</accession>
<keyword evidence="4" id="KW-0378">Hydrolase</keyword>
<dbReference type="PANTHER" id="PTHR14969">
    <property type="entry name" value="SPHINGOSINE-1-PHOSPHATE PHOSPHOHYDROLASE"/>
    <property type="match status" value="1"/>
</dbReference>
<dbReference type="Proteomes" id="UP000811365">
    <property type="component" value="Unassembled WGS sequence"/>
</dbReference>
<keyword evidence="6 7" id="KW-0472">Membrane</keyword>
<dbReference type="GO" id="GO:0016787">
    <property type="term" value="F:hydrolase activity"/>
    <property type="evidence" value="ECO:0007669"/>
    <property type="project" value="UniProtKB-KW"/>
</dbReference>
<feature type="transmembrane region" description="Helical" evidence="7">
    <location>
        <begin position="124"/>
        <end position="142"/>
    </location>
</feature>
<dbReference type="EMBL" id="QVER01000006">
    <property type="protein sequence ID" value="RGB91872.1"/>
    <property type="molecule type" value="Genomic_DNA"/>
</dbReference>
<evidence type="ECO:0000256" key="6">
    <source>
        <dbReference type="ARBA" id="ARBA00023136"/>
    </source>
</evidence>
<comment type="subcellular location">
    <subcellularLocation>
        <location evidence="1">Cell membrane</location>
        <topology evidence="1">Multi-pass membrane protein</topology>
    </subcellularLocation>
</comment>
<dbReference type="SMART" id="SM00014">
    <property type="entry name" value="acidPPc"/>
    <property type="match status" value="1"/>
</dbReference>
<sequence>MNVELMLLTVLQGLRTQILDAGMLFFTHLGDAGFIWAALTAVLLVFRRTRRVGCVLAAALLVDAVLCNLILKPLVARIRPCDILADVQLLISRPDDFSFPSGHTAASFASVTALWLAGKKQWALAALPLGVLIAFSRMYLFVHYPTDIIGGVLVGVGCGWIGAKLVEMFWQKNFAKSDL</sequence>
<evidence type="ECO:0000313" key="10">
    <source>
        <dbReference type="EMBL" id="RGB91872.1"/>
    </source>
</evidence>
<evidence type="ECO:0000256" key="2">
    <source>
        <dbReference type="ARBA" id="ARBA00022475"/>
    </source>
</evidence>
<feature type="transmembrane region" description="Helical" evidence="7">
    <location>
        <begin position="23"/>
        <end position="46"/>
    </location>
</feature>
<dbReference type="EMBL" id="JAGZYH010000021">
    <property type="protein sequence ID" value="MBS6621852.1"/>
    <property type="molecule type" value="Genomic_DNA"/>
</dbReference>
<evidence type="ECO:0000256" key="4">
    <source>
        <dbReference type="ARBA" id="ARBA00022801"/>
    </source>
</evidence>
<organism evidence="10 11">
    <name type="scientific">Faecalibacterium prausnitzii</name>
    <dbReference type="NCBI Taxonomy" id="853"/>
    <lineage>
        <taxon>Bacteria</taxon>
        <taxon>Bacillati</taxon>
        <taxon>Bacillota</taxon>
        <taxon>Clostridia</taxon>
        <taxon>Eubacteriales</taxon>
        <taxon>Oscillospiraceae</taxon>
        <taxon>Faecalibacterium</taxon>
    </lineage>
</organism>
<dbReference type="PANTHER" id="PTHR14969:SF62">
    <property type="entry name" value="DECAPRENYLPHOSPHORYL-5-PHOSPHORIBOSE PHOSPHATASE RV3807C-RELATED"/>
    <property type="match status" value="1"/>
</dbReference>
<evidence type="ECO:0000313" key="9">
    <source>
        <dbReference type="EMBL" id="MBS6621852.1"/>
    </source>
</evidence>
<evidence type="ECO:0000256" key="5">
    <source>
        <dbReference type="ARBA" id="ARBA00022989"/>
    </source>
</evidence>
<keyword evidence="3 7" id="KW-0812">Transmembrane</keyword>
<dbReference type="Proteomes" id="UP000260991">
    <property type="component" value="Unassembled WGS sequence"/>
</dbReference>
<keyword evidence="5 7" id="KW-1133">Transmembrane helix</keyword>
<dbReference type="InterPro" id="IPR000326">
    <property type="entry name" value="PAP2/HPO"/>
</dbReference>
<name>A0A3E2U6P4_9FIRM</name>
<evidence type="ECO:0000256" key="7">
    <source>
        <dbReference type="SAM" id="Phobius"/>
    </source>
</evidence>
<dbReference type="RefSeq" id="WP_128117544.1">
    <property type="nucleotide sequence ID" value="NZ_CP065376.1"/>
</dbReference>
<reference evidence="9" key="2">
    <citation type="submission" date="2021-02" db="EMBL/GenBank/DDBJ databases">
        <title>Infant gut strain persistence is associated with maternal origin, phylogeny, and functional potential including surface adhesion and iron acquisition.</title>
        <authorList>
            <person name="Lou Y.C."/>
        </authorList>
    </citation>
    <scope>NUCLEOTIDE SEQUENCE</scope>
    <source>
        <strain evidence="9">L2_039_000G1_dasL2_039_000G1_maxbin2.maxbin.077</strain>
    </source>
</reference>
<feature type="domain" description="Phosphatidic acid phosphatase type 2/haloperoxidase" evidence="8">
    <location>
        <begin position="52"/>
        <end position="163"/>
    </location>
</feature>
<dbReference type="Pfam" id="PF01569">
    <property type="entry name" value="PAP2"/>
    <property type="match status" value="1"/>
</dbReference>
<reference evidence="10 11" key="1">
    <citation type="submission" date="2018-08" db="EMBL/GenBank/DDBJ databases">
        <title>A genome reference for cultivated species of the human gut microbiota.</title>
        <authorList>
            <person name="Zou Y."/>
            <person name="Xue W."/>
            <person name="Luo G."/>
        </authorList>
    </citation>
    <scope>NUCLEOTIDE SEQUENCE [LARGE SCALE GENOMIC DNA]</scope>
    <source>
        <strain evidence="10 11">AF32-8AC</strain>
    </source>
</reference>
<feature type="transmembrane region" description="Helical" evidence="7">
    <location>
        <begin position="148"/>
        <end position="166"/>
    </location>
</feature>
<dbReference type="Gene3D" id="1.20.144.10">
    <property type="entry name" value="Phosphatidic acid phosphatase type 2/haloperoxidase"/>
    <property type="match status" value="1"/>
</dbReference>
<feature type="transmembrane region" description="Helical" evidence="7">
    <location>
        <begin position="53"/>
        <end position="71"/>
    </location>
</feature>
<dbReference type="GO" id="GO:0005886">
    <property type="term" value="C:plasma membrane"/>
    <property type="evidence" value="ECO:0007669"/>
    <property type="project" value="UniProtKB-SubCell"/>
</dbReference>
<evidence type="ECO:0000256" key="3">
    <source>
        <dbReference type="ARBA" id="ARBA00022692"/>
    </source>
</evidence>
<gene>
    <name evidence="10" type="ORF">DWZ46_06665</name>
    <name evidence="9" type="ORF">KH315_06795</name>
</gene>
<comment type="caution">
    <text evidence="10">The sequence shown here is derived from an EMBL/GenBank/DDBJ whole genome shotgun (WGS) entry which is preliminary data.</text>
</comment>